<keyword evidence="4" id="KW-1185">Reference proteome</keyword>
<accession>A0AAV5AR67</accession>
<dbReference type="InterPro" id="IPR008862">
    <property type="entry name" value="Tcp11"/>
</dbReference>
<evidence type="ECO:0000256" key="2">
    <source>
        <dbReference type="SAM" id="MobiDB-lite"/>
    </source>
</evidence>
<dbReference type="PANTHER" id="PTHR12832">
    <property type="entry name" value="TESTIS-SPECIFIC PROTEIN PBS13 T-COMPLEX 11"/>
    <property type="match status" value="1"/>
</dbReference>
<organism evidence="3 4">
    <name type="scientific">Clathrus columnatus</name>
    <dbReference type="NCBI Taxonomy" id="1419009"/>
    <lineage>
        <taxon>Eukaryota</taxon>
        <taxon>Fungi</taxon>
        <taxon>Dikarya</taxon>
        <taxon>Basidiomycota</taxon>
        <taxon>Agaricomycotina</taxon>
        <taxon>Agaricomycetes</taxon>
        <taxon>Phallomycetidae</taxon>
        <taxon>Phallales</taxon>
        <taxon>Clathraceae</taxon>
        <taxon>Clathrus</taxon>
    </lineage>
</organism>
<sequence length="889" mass="98685">MEHHRNYKRKPDDDSLCAHPSKRTRLSMVPDSTAPSRQSSPPAKNESTAVRHCGSVASSPQSSSYLNSLPNIPPSPSNPTVSTSPQHSAVSPQEPVSAMSLFPPINRDTLKELDLDVVLRHPQLRHDFLFDSGLQFRTMTGGRKHYIANQYWSAVLDELEHALLESIPPRSLAKKRTRPPTPPPWSEKHYSAYLHAATDPHVIDALNPAVISPPLPGRRLPALLITLVEVLTYVIGPVASEKTQALPLSQILSNIDILLIDRELRYGLYEPAGLFNLIGQLLKAHCAPMRDGKVDVMVAVAKGSLNPSGLFGPAFSTASEFHPPTDKQRSIRRTIGSLRICFEILELMKLDIANHHLHHLRPFLLTSGPDFLHRAFVDRVQRGFTSLENTRKFLNDAYKNFMTTTHAGDEESSSSTGQAVLSTIRDSVASAIDNSVHPLEGYPQGLKVHLAFIASLTDMIFNPPTFDSWVCQCGLVLPMNDFRLPIAKHSNQQHMHDLKKHRSFGSNQSSWPETLWLDSNRIAQLIGDIADLTALYVLLMGWRMLVFAKQDNTGFPSSISSASSSSSSSHTHTECDDARKMMPAYTRSSSKLEDWEIDRVKKEVWSIAPRRFGSCFFWDDSSRAGVKSTDHSNNDQTRQAWKEGMENVALHIAMRAEDARQNQDSVPQEESRPMSSSRMPSSESITLLRSWLDTHMRRSSTLTARLRKLVTTEVAITAAKMTLHMVSVNSILENGPRFTTQTSNGDSTSTAQLYNTTSAFPETRRVSIPSLLSPHSHAPNSRIPPPSHSISPHRGINIVPSPAAVSAGLEPLMPEIKHLANRIAKLTYINLKIFWSLYTAPGFLDLDGPVTASPTTTTFPAIVTSEKSPPQREYGVKFEEEEFLSPINA</sequence>
<evidence type="ECO:0000256" key="1">
    <source>
        <dbReference type="ARBA" id="ARBA00010954"/>
    </source>
</evidence>
<name>A0AAV5AR67_9AGAM</name>
<dbReference type="Proteomes" id="UP001050691">
    <property type="component" value="Unassembled WGS sequence"/>
</dbReference>
<feature type="region of interest" description="Disordered" evidence="2">
    <location>
        <begin position="558"/>
        <end position="578"/>
    </location>
</feature>
<comment type="similarity">
    <text evidence="1">Belongs to the TCP11 family.</text>
</comment>
<feature type="region of interest" description="Disordered" evidence="2">
    <location>
        <begin position="770"/>
        <end position="793"/>
    </location>
</feature>
<gene>
    <name evidence="3" type="ORF">Clacol_009927</name>
</gene>
<dbReference type="AlphaFoldDB" id="A0AAV5AR67"/>
<feature type="compositionally biased region" description="Polar residues" evidence="2">
    <location>
        <begin position="33"/>
        <end position="48"/>
    </location>
</feature>
<reference evidence="3" key="1">
    <citation type="submission" date="2021-10" db="EMBL/GenBank/DDBJ databases">
        <title>De novo Genome Assembly of Clathrus columnatus (Basidiomycota, Fungi) Using Illumina and Nanopore Sequence Data.</title>
        <authorList>
            <person name="Ogiso-Tanaka E."/>
            <person name="Itagaki H."/>
            <person name="Hosoya T."/>
            <person name="Hosaka K."/>
        </authorList>
    </citation>
    <scope>NUCLEOTIDE SEQUENCE</scope>
    <source>
        <strain evidence="3">MO-923</strain>
    </source>
</reference>
<evidence type="ECO:0008006" key="5">
    <source>
        <dbReference type="Google" id="ProtNLM"/>
    </source>
</evidence>
<proteinExistence type="inferred from homology"/>
<dbReference type="Pfam" id="PF05794">
    <property type="entry name" value="Tcp11"/>
    <property type="match status" value="1"/>
</dbReference>
<feature type="compositionally biased region" description="Low complexity" evidence="2">
    <location>
        <begin position="558"/>
        <end position="569"/>
    </location>
</feature>
<feature type="compositionally biased region" description="Basic and acidic residues" evidence="2">
    <location>
        <begin position="1"/>
        <end position="13"/>
    </location>
</feature>
<comment type="caution">
    <text evidence="3">The sequence shown here is derived from an EMBL/GenBank/DDBJ whole genome shotgun (WGS) entry which is preliminary data.</text>
</comment>
<feature type="region of interest" description="Disordered" evidence="2">
    <location>
        <begin position="1"/>
        <end position="95"/>
    </location>
</feature>
<dbReference type="EMBL" id="BPWL01000011">
    <property type="protein sequence ID" value="GJJ15649.1"/>
    <property type="molecule type" value="Genomic_DNA"/>
</dbReference>
<dbReference type="GO" id="GO:0010737">
    <property type="term" value="P:protein kinase A signaling"/>
    <property type="evidence" value="ECO:0007669"/>
    <property type="project" value="TreeGrafter"/>
</dbReference>
<feature type="region of interest" description="Disordered" evidence="2">
    <location>
        <begin position="657"/>
        <end position="681"/>
    </location>
</feature>
<feature type="compositionally biased region" description="Low complexity" evidence="2">
    <location>
        <begin position="58"/>
        <end position="70"/>
    </location>
</feature>
<evidence type="ECO:0000313" key="3">
    <source>
        <dbReference type="EMBL" id="GJJ15649.1"/>
    </source>
</evidence>
<protein>
    <recommendedName>
        <fullName evidence="5">Tcp11-domain-containing protein</fullName>
    </recommendedName>
</protein>
<evidence type="ECO:0000313" key="4">
    <source>
        <dbReference type="Proteomes" id="UP001050691"/>
    </source>
</evidence>
<dbReference type="PANTHER" id="PTHR12832:SF11">
    <property type="entry name" value="LD23868P"/>
    <property type="match status" value="1"/>
</dbReference>